<evidence type="ECO:0000259" key="2">
    <source>
        <dbReference type="PROSITE" id="PS50181"/>
    </source>
</evidence>
<feature type="region of interest" description="Disordered" evidence="1">
    <location>
        <begin position="1"/>
        <end position="33"/>
    </location>
</feature>
<feature type="compositionally biased region" description="Acidic residues" evidence="1">
    <location>
        <begin position="21"/>
        <end position="33"/>
    </location>
</feature>
<dbReference type="InterPro" id="IPR001810">
    <property type="entry name" value="F-box_dom"/>
</dbReference>
<sequence length="342" mass="39774">MCQMPSKMNPKKASTGPQVENVEEEEEKETDEMSVLELPELVLECILERLPPSGLFNMASVSSSLRKRCVSDYLWERHMKQKWGRVIGPAAHREWKRFIAARRDCGVPKQGKQKGIMKLLNILPFSWFKSKPDNIEKQRISQCADSIMSWYLALETGKFLFPAQVYNREYGHVGFMLSCYDAQLSYDSQTDTFQARYPPHGRGEVTVESGITWDRLRGLPVDTSPHDLHVSDCFSNLQPGDHIEIQWRRNKDFPYGWWYGIVGHLDSCDGSEIHCHCIDSEKVIIEFNQYTPGSRWRHTMVDRRNHREEGNEEDGFYGGIRKLHSQAEIDTWKRLWSSQVLE</sequence>
<gene>
    <name evidence="3" type="ORF">SAY87_016215</name>
</gene>
<evidence type="ECO:0000256" key="1">
    <source>
        <dbReference type="SAM" id="MobiDB-lite"/>
    </source>
</evidence>
<dbReference type="InterPro" id="IPR036047">
    <property type="entry name" value="F-box-like_dom_sf"/>
</dbReference>
<dbReference type="Gene3D" id="1.20.1280.50">
    <property type="match status" value="1"/>
</dbReference>
<dbReference type="PANTHER" id="PTHR31482">
    <property type="entry name" value="ESTS AU081301(E20138)"/>
    <property type="match status" value="1"/>
</dbReference>
<dbReference type="PANTHER" id="PTHR31482:SF2">
    <property type="entry name" value="F-BOX DOMAIN-CONTAINING PROTEIN"/>
    <property type="match status" value="1"/>
</dbReference>
<keyword evidence="4" id="KW-1185">Reference proteome</keyword>
<reference evidence="3 4" key="1">
    <citation type="journal article" date="2023" name="Hortic Res">
        <title>Pangenome of water caltrop reveals structural variations and asymmetric subgenome divergence after allopolyploidization.</title>
        <authorList>
            <person name="Zhang X."/>
            <person name="Chen Y."/>
            <person name="Wang L."/>
            <person name="Yuan Y."/>
            <person name="Fang M."/>
            <person name="Shi L."/>
            <person name="Lu R."/>
            <person name="Comes H.P."/>
            <person name="Ma Y."/>
            <person name="Chen Y."/>
            <person name="Huang G."/>
            <person name="Zhou Y."/>
            <person name="Zheng Z."/>
            <person name="Qiu Y."/>
        </authorList>
    </citation>
    <scope>NUCLEOTIDE SEQUENCE [LARGE SCALE GENOMIC DNA]</scope>
    <source>
        <tissue evidence="3">Roots</tissue>
    </source>
</reference>
<protein>
    <recommendedName>
        <fullName evidence="2">F-box domain-containing protein</fullName>
    </recommendedName>
</protein>
<dbReference type="SUPFAM" id="SSF81383">
    <property type="entry name" value="F-box domain"/>
    <property type="match status" value="1"/>
</dbReference>
<dbReference type="PROSITE" id="PS50181">
    <property type="entry name" value="FBOX"/>
    <property type="match status" value="1"/>
</dbReference>
<organism evidence="3 4">
    <name type="scientific">Trapa incisa</name>
    <dbReference type="NCBI Taxonomy" id="236973"/>
    <lineage>
        <taxon>Eukaryota</taxon>
        <taxon>Viridiplantae</taxon>
        <taxon>Streptophyta</taxon>
        <taxon>Embryophyta</taxon>
        <taxon>Tracheophyta</taxon>
        <taxon>Spermatophyta</taxon>
        <taxon>Magnoliopsida</taxon>
        <taxon>eudicotyledons</taxon>
        <taxon>Gunneridae</taxon>
        <taxon>Pentapetalae</taxon>
        <taxon>rosids</taxon>
        <taxon>malvids</taxon>
        <taxon>Myrtales</taxon>
        <taxon>Lythraceae</taxon>
        <taxon>Trapa</taxon>
    </lineage>
</organism>
<dbReference type="Pfam" id="PF00646">
    <property type="entry name" value="F-box"/>
    <property type="match status" value="1"/>
</dbReference>
<dbReference type="EMBL" id="JAXIOK010000001">
    <property type="protein sequence ID" value="KAK4780109.1"/>
    <property type="molecule type" value="Genomic_DNA"/>
</dbReference>
<accession>A0AAN7QU82</accession>
<proteinExistence type="predicted"/>
<evidence type="ECO:0000313" key="4">
    <source>
        <dbReference type="Proteomes" id="UP001345219"/>
    </source>
</evidence>
<evidence type="ECO:0000313" key="3">
    <source>
        <dbReference type="EMBL" id="KAK4780109.1"/>
    </source>
</evidence>
<name>A0AAN7QU82_9MYRT</name>
<dbReference type="SMART" id="SM00256">
    <property type="entry name" value="FBOX"/>
    <property type="match status" value="1"/>
</dbReference>
<comment type="caution">
    <text evidence="3">The sequence shown here is derived from an EMBL/GenBank/DDBJ whole genome shotgun (WGS) entry which is preliminary data.</text>
</comment>
<dbReference type="AlphaFoldDB" id="A0AAN7QU82"/>
<feature type="domain" description="F-box" evidence="2">
    <location>
        <begin position="32"/>
        <end position="78"/>
    </location>
</feature>
<dbReference type="Proteomes" id="UP001345219">
    <property type="component" value="Chromosome 13"/>
</dbReference>